<keyword evidence="5" id="KW-0812">Transmembrane</keyword>
<dbReference type="AlphaFoldDB" id="A0A7G9ZC33"/>
<feature type="transmembrane region" description="Helical" evidence="5">
    <location>
        <begin position="67"/>
        <end position="90"/>
    </location>
</feature>
<dbReference type="GO" id="GO:0006596">
    <property type="term" value="P:polyamine biosynthetic process"/>
    <property type="evidence" value="ECO:0007669"/>
    <property type="project" value="UniProtKB-UniRule"/>
</dbReference>
<keyword evidence="5" id="KW-1133">Transmembrane helix</keyword>
<feature type="transmembrane region" description="Helical" evidence="5">
    <location>
        <begin position="6"/>
        <end position="26"/>
    </location>
</feature>
<keyword evidence="2 4" id="KW-0808">Transferase</keyword>
<feature type="transmembrane region" description="Helical" evidence="5">
    <location>
        <begin position="615"/>
        <end position="634"/>
    </location>
</feature>
<keyword evidence="5" id="KW-0472">Membrane</keyword>
<dbReference type="GO" id="GO:0004766">
    <property type="term" value="F:spermidine synthase activity"/>
    <property type="evidence" value="ECO:0007669"/>
    <property type="project" value="UniProtKB-EC"/>
</dbReference>
<dbReference type="Pfam" id="PF01564">
    <property type="entry name" value="Spermine_synth"/>
    <property type="match status" value="1"/>
</dbReference>
<feature type="transmembrane region" description="Helical" evidence="5">
    <location>
        <begin position="162"/>
        <end position="187"/>
    </location>
</feature>
<feature type="transmembrane region" description="Helical" evidence="5">
    <location>
        <begin position="674"/>
        <end position="693"/>
    </location>
</feature>
<evidence type="ECO:0000313" key="7">
    <source>
        <dbReference type="EMBL" id="QNO57817.1"/>
    </source>
</evidence>
<feature type="transmembrane region" description="Helical" evidence="5">
    <location>
        <begin position="102"/>
        <end position="125"/>
    </location>
</feature>
<dbReference type="EC" id="2.5.1.16" evidence="7"/>
<protein>
    <submittedName>
        <fullName evidence="7">Polyamine aminopropyltransferase</fullName>
        <ecNumber evidence="7">2.5.1.16</ecNumber>
    </submittedName>
</protein>
<organism evidence="7">
    <name type="scientific">Candidatus Methanophaga sp. ANME-1 ERB7</name>
    <dbReference type="NCBI Taxonomy" id="2759913"/>
    <lineage>
        <taxon>Archaea</taxon>
        <taxon>Methanobacteriati</taxon>
        <taxon>Methanobacteriota</taxon>
        <taxon>Stenosarchaea group</taxon>
        <taxon>Methanomicrobia</taxon>
        <taxon>Candidatus Methanophagales</taxon>
        <taxon>Candidatus Methanophagaceae</taxon>
        <taxon>Candidatus Methanophaga</taxon>
    </lineage>
</organism>
<feature type="transmembrane region" description="Helical" evidence="5">
    <location>
        <begin position="528"/>
        <end position="547"/>
    </location>
</feature>
<dbReference type="CDD" id="cd02440">
    <property type="entry name" value="AdoMet_MTases"/>
    <property type="match status" value="1"/>
</dbReference>
<dbReference type="PROSITE" id="PS51006">
    <property type="entry name" value="PABS_2"/>
    <property type="match status" value="1"/>
</dbReference>
<dbReference type="PANTHER" id="PTHR43317:SF1">
    <property type="entry name" value="THERMOSPERMINE SYNTHASE ACAULIS5"/>
    <property type="match status" value="1"/>
</dbReference>
<dbReference type="PANTHER" id="PTHR43317">
    <property type="entry name" value="THERMOSPERMINE SYNTHASE ACAULIS5"/>
    <property type="match status" value="1"/>
</dbReference>
<dbReference type="InterPro" id="IPR029063">
    <property type="entry name" value="SAM-dependent_MTases_sf"/>
</dbReference>
<feature type="transmembrane region" description="Helical" evidence="5">
    <location>
        <begin position="504"/>
        <end position="521"/>
    </location>
</feature>
<proteinExistence type="inferred from homology"/>
<feature type="transmembrane region" description="Helical" evidence="5">
    <location>
        <begin position="38"/>
        <end position="61"/>
    </location>
</feature>
<dbReference type="InterPro" id="IPR030374">
    <property type="entry name" value="PABS"/>
</dbReference>
<keyword evidence="3 4" id="KW-0620">Polyamine biosynthesis</keyword>
<feature type="transmembrane region" description="Helical" evidence="5">
    <location>
        <begin position="646"/>
        <end position="668"/>
    </location>
</feature>
<dbReference type="Gene3D" id="3.40.50.150">
    <property type="entry name" value="Vaccinia Virus protein VP39"/>
    <property type="match status" value="1"/>
</dbReference>
<comment type="similarity">
    <text evidence="1">Belongs to the spermidine/spermine synthase family.</text>
</comment>
<sequence length="695" mass="78276">MNLTNLIIISIIGTGISSIAVQIITVREFLSQFSGNEITISLVLFCWLMVSGIGSLAAKFFSKKSTTLYSVIALATALFPLIQIIAIRLFRDFIFIHGESPGLYPIFFFILTFSAPYAFLIGFILPYSLSIIKTMDTEFTVGELYITDNIGDITGGVLFSFVLVYFFSPFKIIAFTSFLLILVSLVLFISLKRYLLFFVALLSITLFFAFAFEKRFELSTLFHQYGLNIVSYQESPYGRIVLTKEKEEYTFWESGIPTFSAFNITAAEEKVHYPLCQLDKVDDVLLVSGGMGETLGEILKYSPRHIDYVELDPALINVARQFGLLSPHAHVTIIPADGRRYITDSKKRYSAILLDLPEPDTFHINRFYTSEFFAHIKRILKKDGILSFSLIANPNYLSDVRVKKLSSIFNTVKKYFNTVLLIPGEEIYFLASDETLSTDIPLRLREKSIITSYIDGFYCGNVTKERIKFLNESINPDEFINTDFQPRVINIMFNEWFKKYGTSPNWFLASLFGLLVCYIFLIRKEEYVLFSTGFASMGVEMLILFSFQVIYGYIYLKIGAVITSFLLGLLPGAILGNRWKNKGKGMLIRAEAGMILLLLTYLIWVTFYHSMIPEFVFFLYGFTFSLLCGFQFPVAAEIIGEEKSPAAGLFAADLVGAGAGTLAIGTLLIPLFGIQAAIIALILIKIASTIVILKG</sequence>
<evidence type="ECO:0000256" key="1">
    <source>
        <dbReference type="ARBA" id="ARBA00007867"/>
    </source>
</evidence>
<name>A0A7G9ZC33_9EURY</name>
<gene>
    <name evidence="7" type="primary">speE</name>
    <name evidence="7" type="ORF">BICGGCBA_00003</name>
</gene>
<feature type="transmembrane region" description="Helical" evidence="5">
    <location>
        <begin position="194"/>
        <end position="212"/>
    </location>
</feature>
<reference evidence="7" key="1">
    <citation type="submission" date="2020-06" db="EMBL/GenBank/DDBJ databases">
        <title>Unique genomic features of the anaerobic methanotrophic archaea.</title>
        <authorList>
            <person name="Chadwick G.L."/>
            <person name="Skennerton C.T."/>
            <person name="Laso-Perez R."/>
            <person name="Leu A.O."/>
            <person name="Speth D.R."/>
            <person name="Yu H."/>
            <person name="Morgan-Lang C."/>
            <person name="Hatzenpichler R."/>
            <person name="Goudeau D."/>
            <person name="Malmstrom R."/>
            <person name="Brazelton W.J."/>
            <person name="Woyke T."/>
            <person name="Hallam S.J."/>
            <person name="Tyson G.W."/>
            <person name="Wegener G."/>
            <person name="Boetius A."/>
            <person name="Orphan V."/>
        </authorList>
    </citation>
    <scope>NUCLEOTIDE SEQUENCE</scope>
</reference>
<evidence type="ECO:0000259" key="6">
    <source>
        <dbReference type="PROSITE" id="PS51006"/>
    </source>
</evidence>
<dbReference type="SUPFAM" id="SSF103473">
    <property type="entry name" value="MFS general substrate transporter"/>
    <property type="match status" value="1"/>
</dbReference>
<evidence type="ECO:0000256" key="4">
    <source>
        <dbReference type="PROSITE-ProRule" id="PRU00354"/>
    </source>
</evidence>
<dbReference type="EMBL" id="MT631703">
    <property type="protein sequence ID" value="QNO57817.1"/>
    <property type="molecule type" value="Genomic_DNA"/>
</dbReference>
<feature type="transmembrane region" description="Helical" evidence="5">
    <location>
        <begin position="587"/>
        <end position="609"/>
    </location>
</feature>
<dbReference type="InterPro" id="IPR036259">
    <property type="entry name" value="MFS_trans_sf"/>
</dbReference>
<evidence type="ECO:0000256" key="3">
    <source>
        <dbReference type="ARBA" id="ARBA00023115"/>
    </source>
</evidence>
<feature type="domain" description="PABS" evidence="6">
    <location>
        <begin position="204"/>
        <end position="434"/>
    </location>
</feature>
<feature type="active site" description="Proton acceptor" evidence="4">
    <location>
        <position position="355"/>
    </location>
</feature>
<evidence type="ECO:0000256" key="2">
    <source>
        <dbReference type="ARBA" id="ARBA00022679"/>
    </source>
</evidence>
<accession>A0A7G9ZC33</accession>
<feature type="transmembrane region" description="Helical" evidence="5">
    <location>
        <begin position="553"/>
        <end position="575"/>
    </location>
</feature>
<dbReference type="SUPFAM" id="SSF53335">
    <property type="entry name" value="S-adenosyl-L-methionine-dependent methyltransferases"/>
    <property type="match status" value="1"/>
</dbReference>
<evidence type="ECO:0000256" key="5">
    <source>
        <dbReference type="SAM" id="Phobius"/>
    </source>
</evidence>